<dbReference type="STRING" id="1802689.A3F25_01630"/>
<proteinExistence type="predicted"/>
<evidence type="ECO:0000259" key="1">
    <source>
        <dbReference type="Pfam" id="PF01928"/>
    </source>
</evidence>
<name>A0A1F8G5G6_9BACT</name>
<dbReference type="Pfam" id="PF01928">
    <property type="entry name" value="CYTH"/>
    <property type="match status" value="1"/>
</dbReference>
<dbReference type="CDD" id="cd07890">
    <property type="entry name" value="CYTH-like_AC_IV-like"/>
    <property type="match status" value="1"/>
</dbReference>
<feature type="domain" description="CYTH" evidence="1">
    <location>
        <begin position="35"/>
        <end position="162"/>
    </location>
</feature>
<evidence type="ECO:0000313" key="3">
    <source>
        <dbReference type="Proteomes" id="UP000177478"/>
    </source>
</evidence>
<sequence>MRFRFPELTFSKTTTFIAFFQFLDNMMMDLRNAQMKNIESKFAVKGLDDIRLALKKDARFVGVLNQVDTYFNVMHGRLKIRQEGKKSEIIRYNRPDTKEVRISEYQHIRLPGKDVRLISGLLKKIFGMTVCVKKKRELWIKDQTRIHLDKVKGLGSFVELETVLSGISFSQGTKQHGIILKMLNPSSNQ</sequence>
<dbReference type="InterPro" id="IPR008173">
    <property type="entry name" value="Adenylyl_cyclase_CyaB"/>
</dbReference>
<organism evidence="2 3">
    <name type="scientific">Candidatus Yanofskybacteria bacterium RIFCSPHIGHO2_12_FULL_45_19b</name>
    <dbReference type="NCBI Taxonomy" id="1802689"/>
    <lineage>
        <taxon>Bacteria</taxon>
        <taxon>Candidatus Yanofskyibacteriota</taxon>
    </lineage>
</organism>
<dbReference type="PANTHER" id="PTHR21028:SF2">
    <property type="entry name" value="CYTH DOMAIN-CONTAINING PROTEIN"/>
    <property type="match status" value="1"/>
</dbReference>
<protein>
    <recommendedName>
        <fullName evidence="1">CYTH domain-containing protein</fullName>
    </recommendedName>
</protein>
<gene>
    <name evidence="2" type="ORF">A3F25_01630</name>
</gene>
<accession>A0A1F8G5G6</accession>
<dbReference type="EMBL" id="MGKD01000001">
    <property type="protein sequence ID" value="OGN20604.1"/>
    <property type="molecule type" value="Genomic_DNA"/>
</dbReference>
<dbReference type="AlphaFoldDB" id="A0A1F8G5G6"/>
<dbReference type="SUPFAM" id="SSF55154">
    <property type="entry name" value="CYTH-like phosphatases"/>
    <property type="match status" value="1"/>
</dbReference>
<reference evidence="2 3" key="1">
    <citation type="journal article" date="2016" name="Nat. Commun.">
        <title>Thousands of microbial genomes shed light on interconnected biogeochemical processes in an aquifer system.</title>
        <authorList>
            <person name="Anantharaman K."/>
            <person name="Brown C.T."/>
            <person name="Hug L.A."/>
            <person name="Sharon I."/>
            <person name="Castelle C.J."/>
            <person name="Probst A.J."/>
            <person name="Thomas B.C."/>
            <person name="Singh A."/>
            <person name="Wilkins M.J."/>
            <person name="Karaoz U."/>
            <person name="Brodie E.L."/>
            <person name="Williams K.H."/>
            <person name="Hubbard S.S."/>
            <person name="Banfield J.F."/>
        </authorList>
    </citation>
    <scope>NUCLEOTIDE SEQUENCE [LARGE SCALE GENOMIC DNA]</scope>
</reference>
<dbReference type="Proteomes" id="UP000177478">
    <property type="component" value="Unassembled WGS sequence"/>
</dbReference>
<dbReference type="Gene3D" id="2.40.320.10">
    <property type="entry name" value="Hypothetical Protein Pfu-838710-001"/>
    <property type="match status" value="1"/>
</dbReference>
<comment type="caution">
    <text evidence="2">The sequence shown here is derived from an EMBL/GenBank/DDBJ whole genome shotgun (WGS) entry which is preliminary data.</text>
</comment>
<evidence type="ECO:0000313" key="2">
    <source>
        <dbReference type="EMBL" id="OGN20604.1"/>
    </source>
</evidence>
<dbReference type="PANTHER" id="PTHR21028">
    <property type="entry name" value="SI:CH211-156B7.4"/>
    <property type="match status" value="1"/>
</dbReference>
<dbReference type="InterPro" id="IPR033469">
    <property type="entry name" value="CYTH-like_dom_sf"/>
</dbReference>
<dbReference type="InterPro" id="IPR023577">
    <property type="entry name" value="CYTH_domain"/>
</dbReference>